<dbReference type="EMBL" id="CP028923">
    <property type="protein sequence ID" value="QCK15568.1"/>
    <property type="molecule type" value="Genomic_DNA"/>
</dbReference>
<evidence type="ECO:0000313" key="2">
    <source>
        <dbReference type="Proteomes" id="UP000298616"/>
    </source>
</evidence>
<keyword evidence="2" id="KW-1185">Reference proteome</keyword>
<evidence type="ECO:0000313" key="1">
    <source>
        <dbReference type="EMBL" id="QCK15568.1"/>
    </source>
</evidence>
<reference evidence="1 2" key="1">
    <citation type="submission" date="2018-04" db="EMBL/GenBank/DDBJ databases">
        <title>Complete genome uncultured novel isolate.</title>
        <authorList>
            <person name="Merlino G."/>
        </authorList>
    </citation>
    <scope>NUCLEOTIDE SEQUENCE [LARGE SCALE GENOMIC DNA]</scope>
    <source>
        <strain evidence="2">R1DC9</strain>
    </source>
</reference>
<sequence>MKRLFFIFFVIISYNYSHSQTLKDIFIQLSKYDNLSKDDKELMIKNFYSYERGYDPGVGSQKYYLSIYEPNNGFLSYGGAGEFYVGLVYWNLSNGGQLIAYYHQTCGPICDENIKFFRRHNSKLIYQELFNILPTVTINDFIDIDKMINDGLNVDEIIKSFYSYDLGFILPQKGKNLIIDSQYIELFFPKEYEEYKLGQTIELVWNDGTFIKQE</sequence>
<dbReference type="AlphaFoldDB" id="A0A4D7K8G7"/>
<dbReference type="Proteomes" id="UP000298616">
    <property type="component" value="Chromosome"/>
</dbReference>
<name>A0A4D7K8G7_9BACT</name>
<organism evidence="1 2">
    <name type="scientific">Mangrovivirga cuniculi</name>
    <dbReference type="NCBI Taxonomy" id="2715131"/>
    <lineage>
        <taxon>Bacteria</taxon>
        <taxon>Pseudomonadati</taxon>
        <taxon>Bacteroidota</taxon>
        <taxon>Cytophagia</taxon>
        <taxon>Cytophagales</taxon>
        <taxon>Mangrovivirgaceae</taxon>
        <taxon>Mangrovivirga</taxon>
    </lineage>
</organism>
<accession>A0A4D7K8G7</accession>
<dbReference type="OrthoDB" id="1413132at2"/>
<dbReference type="RefSeq" id="WP_137091164.1">
    <property type="nucleotide sequence ID" value="NZ_CP028923.1"/>
</dbReference>
<gene>
    <name evidence="1" type="ORF">DCC35_12835</name>
</gene>
<protein>
    <submittedName>
        <fullName evidence="1">Uncharacterized protein</fullName>
    </submittedName>
</protein>
<dbReference type="KEGG" id="fpf:DCC35_12835"/>
<proteinExistence type="predicted"/>